<keyword evidence="3" id="KW-0223">Dioxygenase</keyword>
<dbReference type="PANTHER" id="PTHR21366:SF14">
    <property type="entry name" value="GLYOXALASE DOMAIN-CONTAINING PROTEIN 5"/>
    <property type="match status" value="1"/>
</dbReference>
<dbReference type="GO" id="GO:0051213">
    <property type="term" value="F:dioxygenase activity"/>
    <property type="evidence" value="ECO:0007669"/>
    <property type="project" value="UniProtKB-KW"/>
</dbReference>
<organism evidence="3 4">
    <name type="scientific">Cordyceps javanica</name>
    <dbReference type="NCBI Taxonomy" id="43265"/>
    <lineage>
        <taxon>Eukaryota</taxon>
        <taxon>Fungi</taxon>
        <taxon>Dikarya</taxon>
        <taxon>Ascomycota</taxon>
        <taxon>Pezizomycotina</taxon>
        <taxon>Sordariomycetes</taxon>
        <taxon>Hypocreomycetidae</taxon>
        <taxon>Hypocreales</taxon>
        <taxon>Cordycipitaceae</taxon>
        <taxon>Cordyceps</taxon>
    </lineage>
</organism>
<keyword evidence="4" id="KW-1185">Reference proteome</keyword>
<accession>A0A545VRY8</accession>
<protein>
    <submittedName>
        <fullName evidence="3">Glyoxalase/bleomycin resistance protein/dioxygenase</fullName>
    </submittedName>
</protein>
<evidence type="ECO:0000259" key="2">
    <source>
        <dbReference type="PROSITE" id="PS51819"/>
    </source>
</evidence>
<reference evidence="3 4" key="1">
    <citation type="journal article" date="2019" name="Appl. Microbiol. Biotechnol.">
        <title>Genome sequence of Isaria javanica and comparative genome analysis insights into family S53 peptidase evolution in fungal entomopathogens.</title>
        <authorList>
            <person name="Lin R."/>
            <person name="Zhang X."/>
            <person name="Xin B."/>
            <person name="Zou M."/>
            <person name="Gao Y."/>
            <person name="Qin F."/>
            <person name="Hu Q."/>
            <person name="Xie B."/>
            <person name="Cheng X."/>
        </authorList>
    </citation>
    <scope>NUCLEOTIDE SEQUENCE [LARGE SCALE GENOMIC DNA]</scope>
    <source>
        <strain evidence="3 4">IJ1G</strain>
    </source>
</reference>
<dbReference type="InterPro" id="IPR004360">
    <property type="entry name" value="Glyas_Fos-R_dOase_dom"/>
</dbReference>
<dbReference type="AlphaFoldDB" id="A0A545VRY8"/>
<comment type="similarity">
    <text evidence="1">Belongs to the glyoxalase I family.</text>
</comment>
<dbReference type="InterPro" id="IPR037523">
    <property type="entry name" value="VOC_core"/>
</dbReference>
<dbReference type="SUPFAM" id="SSF54593">
    <property type="entry name" value="Glyoxalase/Bleomycin resistance protein/Dihydroxybiphenyl dioxygenase"/>
    <property type="match status" value="1"/>
</dbReference>
<name>A0A545VRY8_9HYPO</name>
<comment type="caution">
    <text evidence="3">The sequence shown here is derived from an EMBL/GenBank/DDBJ whole genome shotgun (WGS) entry which is preliminary data.</text>
</comment>
<dbReference type="STRING" id="43265.A0A545VRY8"/>
<proteinExistence type="inferred from homology"/>
<dbReference type="EMBL" id="SPUK01000011">
    <property type="protein sequence ID" value="TQV93711.1"/>
    <property type="molecule type" value="Genomic_DNA"/>
</dbReference>
<evidence type="ECO:0000256" key="1">
    <source>
        <dbReference type="ARBA" id="ARBA00010363"/>
    </source>
</evidence>
<gene>
    <name evidence="3" type="ORF">IF1G_07443</name>
</gene>
<dbReference type="Pfam" id="PF00903">
    <property type="entry name" value="Glyoxalase"/>
    <property type="match status" value="1"/>
</dbReference>
<dbReference type="InterPro" id="IPR050383">
    <property type="entry name" value="GlyoxalaseI/FosfomycinResist"/>
</dbReference>
<feature type="domain" description="VOC" evidence="2">
    <location>
        <begin position="9"/>
        <end position="147"/>
    </location>
</feature>
<dbReference type="OrthoDB" id="5371818at2759"/>
<dbReference type="Proteomes" id="UP000315783">
    <property type="component" value="Unassembled WGS sequence"/>
</dbReference>
<dbReference type="PROSITE" id="PS51819">
    <property type="entry name" value="VOC"/>
    <property type="match status" value="1"/>
</dbReference>
<evidence type="ECO:0000313" key="3">
    <source>
        <dbReference type="EMBL" id="TQV93711.1"/>
    </source>
</evidence>
<evidence type="ECO:0000313" key="4">
    <source>
        <dbReference type="Proteomes" id="UP000315783"/>
    </source>
</evidence>
<dbReference type="InterPro" id="IPR029068">
    <property type="entry name" value="Glyas_Bleomycin-R_OHBP_Dase"/>
</dbReference>
<dbReference type="Gene3D" id="3.10.180.10">
    <property type="entry name" value="2,3-Dihydroxybiphenyl 1,2-Dioxygenase, domain 1"/>
    <property type="match status" value="1"/>
</dbReference>
<sequence length="150" mass="16530">MTAVTTVKTLDHLVLTCADVAATVSFYTTHLGMRASEFVSPKDGDGKGKGGPVPRRALHFGPHKINLHQRGAEFEPKARAALPGTADLCFELDDAVRLEDVRQRLREAGDVTFDEDGEIVYRTGARGRMRSLYIRDPDGNLIELSKYDAE</sequence>
<dbReference type="PANTHER" id="PTHR21366">
    <property type="entry name" value="GLYOXALASE FAMILY PROTEIN"/>
    <property type="match status" value="1"/>
</dbReference>
<keyword evidence="3" id="KW-0560">Oxidoreductase</keyword>